<keyword evidence="4" id="KW-1185">Reference proteome</keyword>
<dbReference type="InterPro" id="IPR030395">
    <property type="entry name" value="GP_PDE_dom"/>
</dbReference>
<organism evidence="3 4">
    <name type="scientific">Sphingobacterium phlebotomi</name>
    <dbReference type="NCBI Taxonomy" id="2605433"/>
    <lineage>
        <taxon>Bacteria</taxon>
        <taxon>Pseudomonadati</taxon>
        <taxon>Bacteroidota</taxon>
        <taxon>Sphingobacteriia</taxon>
        <taxon>Sphingobacteriales</taxon>
        <taxon>Sphingobacteriaceae</taxon>
        <taxon>Sphingobacterium</taxon>
    </lineage>
</organism>
<accession>A0A5D4H6B1</accession>
<dbReference type="AlphaFoldDB" id="A0A5D4H6B1"/>
<dbReference type="PROSITE" id="PS51704">
    <property type="entry name" value="GP_PDE"/>
    <property type="match status" value="1"/>
</dbReference>
<keyword evidence="1" id="KW-0732">Signal</keyword>
<dbReference type="Gene3D" id="3.20.20.190">
    <property type="entry name" value="Phosphatidylinositol (PI) phosphodiesterase"/>
    <property type="match status" value="1"/>
</dbReference>
<dbReference type="Proteomes" id="UP000322362">
    <property type="component" value="Unassembled WGS sequence"/>
</dbReference>
<dbReference type="PANTHER" id="PTHR46211:SF14">
    <property type="entry name" value="GLYCEROPHOSPHODIESTER PHOSPHODIESTERASE"/>
    <property type="match status" value="1"/>
</dbReference>
<reference evidence="3 4" key="1">
    <citation type="submission" date="2019-08" db="EMBL/GenBank/DDBJ databases">
        <title>Phlebobacter frassis gen. nov. sp. nov., a new member of family Sphingobacteriaceae isolated from sand fly rearing media.</title>
        <authorList>
            <person name="Kakumanu M.L."/>
            <person name="Marayati B.F."/>
            <person name="Wada-Katsumata A."/>
            <person name="Wasserberg G."/>
            <person name="Schal C."/>
            <person name="Apperson C.S."/>
            <person name="Ponnusamy L."/>
        </authorList>
    </citation>
    <scope>NUCLEOTIDE SEQUENCE [LARGE SCALE GENOMIC DNA]</scope>
    <source>
        <strain evidence="3 4">SSI9</strain>
    </source>
</reference>
<feature type="domain" description="GP-PDE" evidence="2">
    <location>
        <begin position="25"/>
        <end position="256"/>
    </location>
</feature>
<dbReference type="SUPFAM" id="SSF51695">
    <property type="entry name" value="PLC-like phosphodiesterases"/>
    <property type="match status" value="1"/>
</dbReference>
<evidence type="ECO:0000259" key="2">
    <source>
        <dbReference type="PROSITE" id="PS51704"/>
    </source>
</evidence>
<evidence type="ECO:0000256" key="1">
    <source>
        <dbReference type="SAM" id="SignalP"/>
    </source>
</evidence>
<dbReference type="EMBL" id="VTAV01000005">
    <property type="protein sequence ID" value="TYR36238.1"/>
    <property type="molecule type" value="Genomic_DNA"/>
</dbReference>
<feature type="signal peptide" evidence="1">
    <location>
        <begin position="1"/>
        <end position="20"/>
    </location>
</feature>
<feature type="chain" id="PRO_5022739532" description="GP-PDE domain-containing protein" evidence="1">
    <location>
        <begin position="21"/>
        <end position="256"/>
    </location>
</feature>
<proteinExistence type="predicted"/>
<dbReference type="PANTHER" id="PTHR46211">
    <property type="entry name" value="GLYCEROPHOSPHORYL DIESTER PHOSPHODIESTERASE"/>
    <property type="match status" value="1"/>
</dbReference>
<dbReference type="RefSeq" id="WP_148919089.1">
    <property type="nucleotide sequence ID" value="NZ_VTAV01000005.1"/>
</dbReference>
<dbReference type="InterPro" id="IPR017946">
    <property type="entry name" value="PLC-like_Pdiesterase_TIM-brl"/>
</dbReference>
<gene>
    <name evidence="3" type="ORF">FXV77_10005</name>
</gene>
<sequence length="256" mass="29901">MNKYIFLMLLMLGVAPYCKAQFGPFKLIAHRGGVVDDNTDENSIASIEKAAEKGYYMVELDVRMTKDSVLIVQHDRDLKRFFGVDKRVDELNWNELQSFKSTNGHIIQKLSDMLRVVSDKGLQVMIDLKIPGYHPRRFEEIYTTLSDFHLADQALIIPSEDATDYFRGKIKLSCTRKQIEGYQQRKDYAANHYYLFSNPSPDDFQWAKSNNIQVVGVINYHPSKEDNYEKVARELKETGVEYIQLDSRFDKFFRKR</sequence>
<comment type="caution">
    <text evidence="3">The sequence shown here is derived from an EMBL/GenBank/DDBJ whole genome shotgun (WGS) entry which is preliminary data.</text>
</comment>
<dbReference type="GO" id="GO:0008081">
    <property type="term" value="F:phosphoric diester hydrolase activity"/>
    <property type="evidence" value="ECO:0007669"/>
    <property type="project" value="InterPro"/>
</dbReference>
<dbReference type="GO" id="GO:0006629">
    <property type="term" value="P:lipid metabolic process"/>
    <property type="evidence" value="ECO:0007669"/>
    <property type="project" value="InterPro"/>
</dbReference>
<evidence type="ECO:0000313" key="4">
    <source>
        <dbReference type="Proteomes" id="UP000322362"/>
    </source>
</evidence>
<dbReference type="Pfam" id="PF03009">
    <property type="entry name" value="GDPD"/>
    <property type="match status" value="1"/>
</dbReference>
<name>A0A5D4H6B1_9SPHI</name>
<evidence type="ECO:0000313" key="3">
    <source>
        <dbReference type="EMBL" id="TYR36238.1"/>
    </source>
</evidence>
<protein>
    <recommendedName>
        <fullName evidence="2">GP-PDE domain-containing protein</fullName>
    </recommendedName>
</protein>